<proteinExistence type="predicted"/>
<reference evidence="3" key="1">
    <citation type="journal article" date="2020" name="Stud. Mycol.">
        <title>101 Dothideomycetes genomes: a test case for predicting lifestyles and emergence of pathogens.</title>
        <authorList>
            <person name="Haridas S."/>
            <person name="Albert R."/>
            <person name="Binder M."/>
            <person name="Bloem J."/>
            <person name="Labutti K."/>
            <person name="Salamov A."/>
            <person name="Andreopoulos B."/>
            <person name="Baker S."/>
            <person name="Barry K."/>
            <person name="Bills G."/>
            <person name="Bluhm B."/>
            <person name="Cannon C."/>
            <person name="Castanera R."/>
            <person name="Culley D."/>
            <person name="Daum C."/>
            <person name="Ezra D."/>
            <person name="Gonzalez J."/>
            <person name="Henrissat B."/>
            <person name="Kuo A."/>
            <person name="Liang C."/>
            <person name="Lipzen A."/>
            <person name="Lutzoni F."/>
            <person name="Magnuson J."/>
            <person name="Mondo S."/>
            <person name="Nolan M."/>
            <person name="Ohm R."/>
            <person name="Pangilinan J."/>
            <person name="Park H.-J."/>
            <person name="Ramirez L."/>
            <person name="Alfaro M."/>
            <person name="Sun H."/>
            <person name="Tritt A."/>
            <person name="Yoshinaga Y."/>
            <person name="Zwiers L.-H."/>
            <person name="Turgeon B."/>
            <person name="Goodwin S."/>
            <person name="Spatafora J."/>
            <person name="Crous P."/>
            <person name="Grigoriev I."/>
        </authorList>
    </citation>
    <scope>NUCLEOTIDE SEQUENCE</scope>
    <source>
        <strain evidence="3">CBS 109.77</strain>
    </source>
</reference>
<protein>
    <submittedName>
        <fullName evidence="3">Uncharacterized protein</fullName>
    </submittedName>
</protein>
<keyword evidence="2" id="KW-0472">Membrane</keyword>
<evidence type="ECO:0000256" key="1">
    <source>
        <dbReference type="SAM" id="MobiDB-lite"/>
    </source>
</evidence>
<dbReference type="AlphaFoldDB" id="A0A6A6XMK9"/>
<evidence type="ECO:0000313" key="3">
    <source>
        <dbReference type="EMBL" id="KAF2797579.1"/>
    </source>
</evidence>
<name>A0A6A6XMK9_9PLEO</name>
<dbReference type="EMBL" id="MU001803">
    <property type="protein sequence ID" value="KAF2797579.1"/>
    <property type="molecule type" value="Genomic_DNA"/>
</dbReference>
<keyword evidence="4" id="KW-1185">Reference proteome</keyword>
<dbReference type="Proteomes" id="UP000799757">
    <property type="component" value="Unassembled WGS sequence"/>
</dbReference>
<feature type="region of interest" description="Disordered" evidence="1">
    <location>
        <begin position="1"/>
        <end position="22"/>
    </location>
</feature>
<organism evidence="3 4">
    <name type="scientific">Melanomma pulvis-pyrius CBS 109.77</name>
    <dbReference type="NCBI Taxonomy" id="1314802"/>
    <lineage>
        <taxon>Eukaryota</taxon>
        <taxon>Fungi</taxon>
        <taxon>Dikarya</taxon>
        <taxon>Ascomycota</taxon>
        <taxon>Pezizomycotina</taxon>
        <taxon>Dothideomycetes</taxon>
        <taxon>Pleosporomycetidae</taxon>
        <taxon>Pleosporales</taxon>
        <taxon>Melanommataceae</taxon>
        <taxon>Melanomma</taxon>
    </lineage>
</organism>
<keyword evidence="2" id="KW-1133">Transmembrane helix</keyword>
<feature type="region of interest" description="Disordered" evidence="1">
    <location>
        <begin position="79"/>
        <end position="121"/>
    </location>
</feature>
<accession>A0A6A6XMK9</accession>
<dbReference type="OrthoDB" id="5128805at2759"/>
<keyword evidence="2" id="KW-0812">Transmembrane</keyword>
<evidence type="ECO:0000256" key="2">
    <source>
        <dbReference type="SAM" id="Phobius"/>
    </source>
</evidence>
<evidence type="ECO:0000313" key="4">
    <source>
        <dbReference type="Proteomes" id="UP000799757"/>
    </source>
</evidence>
<sequence length="738" mass="83538">MATHHGPFHEADDPAAATSDALSLHTIAEQADDFATQEQEDTDLALALALEDEESQAFLVRQGQPQDDMGDDAARNVHQQANASVSYRDDPENEEHLGSDFGALPPYRDDPSTTPSDGEEYIDAEVAPTSSQRRRQLWIYTPHAKKLIGSIVVLVCIGAGIIGIILVVLHRIDKSPSPKEKAWRASHSNDGDLRLPRLYPALEKGASEDCRSTWEKYAWTLNCHRMILSPALDNGDVNEVKEERADPHAYTEGVCTDQCQKSIRRLDTPMRNGCNRRTDRFEMGNYGKDGNAYFDKHRVDEGPVHVARSLMERYDSLCARPPKSQGDTCTAELWMRWGIVNGKNVRQMNGLDEFLNKTAEEDAPEGNRETKASVKVNGKSKSNIMVSSRTAGPKVGATNCGFCTLNWLERKMRSFEYGEMIDPESGNELGLKDFSDKMKNAMERCETYEARKAVQRVHWKWMKYGWWCDRELCHPDRKSTTAARTLLHGVREVDFPLPDIRKLLNERNSPITALQGLHDGMLRAPCSIWFTEQDAISDIIPYQHRIHHLCSDRCRNAVDRIQQQYGPDFGGVTEIWDSARARMNKTCLGPAYNDISRESTSFCAPGYAALRHPEWIFADSPPSKPEILSAFAAAIDDLDKRLPHYIPRPSDDPESQRILSRVVSESVCNQCAGELLTGRNPHWKDRIEEFLNDGSIDGREYTRVTKKYWVTCTHIIGLDLSIQQKKKLWKEIGLDRYD</sequence>
<gene>
    <name evidence="3" type="ORF">K505DRAFT_322473</name>
</gene>
<feature type="compositionally biased region" description="Basic and acidic residues" evidence="1">
    <location>
        <begin position="87"/>
        <end position="98"/>
    </location>
</feature>
<feature type="transmembrane region" description="Helical" evidence="2">
    <location>
        <begin position="147"/>
        <end position="169"/>
    </location>
</feature>